<organism evidence="1 2">
    <name type="scientific">Gossypium laxum</name>
    <dbReference type="NCBI Taxonomy" id="34288"/>
    <lineage>
        <taxon>Eukaryota</taxon>
        <taxon>Viridiplantae</taxon>
        <taxon>Streptophyta</taxon>
        <taxon>Embryophyta</taxon>
        <taxon>Tracheophyta</taxon>
        <taxon>Spermatophyta</taxon>
        <taxon>Magnoliopsida</taxon>
        <taxon>eudicotyledons</taxon>
        <taxon>Gunneridae</taxon>
        <taxon>Pentapetalae</taxon>
        <taxon>rosids</taxon>
        <taxon>malvids</taxon>
        <taxon>Malvales</taxon>
        <taxon>Malvaceae</taxon>
        <taxon>Malvoideae</taxon>
        <taxon>Gossypium</taxon>
    </lineage>
</organism>
<name>A0A7J9A0J6_9ROSI</name>
<proteinExistence type="predicted"/>
<evidence type="ECO:0008006" key="3">
    <source>
        <dbReference type="Google" id="ProtNLM"/>
    </source>
</evidence>
<evidence type="ECO:0000313" key="1">
    <source>
        <dbReference type="EMBL" id="MBA0717382.1"/>
    </source>
</evidence>
<protein>
    <recommendedName>
        <fullName evidence="3">Aminotransferase-like plant mobile domain-containing protein</fullName>
    </recommendedName>
</protein>
<evidence type="ECO:0000313" key="2">
    <source>
        <dbReference type="Proteomes" id="UP000593574"/>
    </source>
</evidence>
<sequence>MGMLGKVSNRFKDGRISINWWNHEPSYVGLLDKLEDVRLLLEQRSKTEKLDQVLRQFGYRQRIPPPPRDMKELHKVDMWGKNDEDWAEKHIQAWDHRMKSIPVREPFLSANTVTTNDYLAWFRVVGKSYLLPSMAMSRQIRSNRQC</sequence>
<reference evidence="1 2" key="1">
    <citation type="journal article" date="2019" name="Genome Biol. Evol.">
        <title>Insights into the evolution of the New World diploid cottons (Gossypium, subgenus Houzingenia) based on genome sequencing.</title>
        <authorList>
            <person name="Grover C.E."/>
            <person name="Arick M.A. 2nd"/>
            <person name="Thrash A."/>
            <person name="Conover J.L."/>
            <person name="Sanders W.S."/>
            <person name="Peterson D.G."/>
            <person name="Frelichowski J.E."/>
            <person name="Scheffler J.A."/>
            <person name="Scheffler B.E."/>
            <person name="Wendel J.F."/>
        </authorList>
    </citation>
    <scope>NUCLEOTIDE SEQUENCE [LARGE SCALE GENOMIC DNA]</scope>
    <source>
        <strain evidence="1">4</strain>
        <tissue evidence="1">Leaf</tissue>
    </source>
</reference>
<dbReference type="AlphaFoldDB" id="A0A7J9A0J6"/>
<accession>A0A7J9A0J6</accession>
<gene>
    <name evidence="1" type="ORF">Golax_005210</name>
</gene>
<dbReference type="EMBL" id="JABEZV010000008">
    <property type="protein sequence ID" value="MBA0717382.1"/>
    <property type="molecule type" value="Genomic_DNA"/>
</dbReference>
<comment type="caution">
    <text evidence="1">The sequence shown here is derived from an EMBL/GenBank/DDBJ whole genome shotgun (WGS) entry which is preliminary data.</text>
</comment>
<dbReference type="Proteomes" id="UP000593574">
    <property type="component" value="Unassembled WGS sequence"/>
</dbReference>
<keyword evidence="2" id="KW-1185">Reference proteome</keyword>